<proteinExistence type="predicted"/>
<keyword evidence="1" id="KW-1133">Transmembrane helix</keyword>
<evidence type="ECO:0000256" key="1">
    <source>
        <dbReference type="SAM" id="Phobius"/>
    </source>
</evidence>
<keyword evidence="1" id="KW-0472">Membrane</keyword>
<sequence length="138" mass="15581">MFGKYSFPNVIKTYRNNKPLFEAYLSGKSIEGFDDSQDDSDDSNQKPKLSGAALGIFITFLVMYYILMLWAIIITALRWKRIPDWVKVLSIICILFHAPAVSLVAVYLTTDSVSKNTYIPLQTIYGSGGPDYSPSFFE</sequence>
<protein>
    <submittedName>
        <fullName evidence="2">Uncharacterized protein</fullName>
    </submittedName>
</protein>
<organism evidence="2">
    <name type="scientific">viral metagenome</name>
    <dbReference type="NCBI Taxonomy" id="1070528"/>
    <lineage>
        <taxon>unclassified sequences</taxon>
        <taxon>metagenomes</taxon>
        <taxon>organismal metagenomes</taxon>
    </lineage>
</organism>
<name>A0A6C0H3L2_9ZZZZ</name>
<feature type="transmembrane region" description="Helical" evidence="1">
    <location>
        <begin position="88"/>
        <end position="108"/>
    </location>
</feature>
<keyword evidence="1" id="KW-0812">Transmembrane</keyword>
<dbReference type="AlphaFoldDB" id="A0A6C0H3L2"/>
<evidence type="ECO:0000313" key="2">
    <source>
        <dbReference type="EMBL" id="QHT74735.1"/>
    </source>
</evidence>
<accession>A0A6C0H3L2</accession>
<reference evidence="2" key="1">
    <citation type="journal article" date="2020" name="Nature">
        <title>Giant virus diversity and host interactions through global metagenomics.</title>
        <authorList>
            <person name="Schulz F."/>
            <person name="Roux S."/>
            <person name="Paez-Espino D."/>
            <person name="Jungbluth S."/>
            <person name="Walsh D.A."/>
            <person name="Denef V.J."/>
            <person name="McMahon K.D."/>
            <person name="Konstantinidis K.T."/>
            <person name="Eloe-Fadrosh E.A."/>
            <person name="Kyrpides N.C."/>
            <person name="Woyke T."/>
        </authorList>
    </citation>
    <scope>NUCLEOTIDE SEQUENCE</scope>
    <source>
        <strain evidence="2">GVMAG-M-3300023179-62</strain>
    </source>
</reference>
<feature type="transmembrane region" description="Helical" evidence="1">
    <location>
        <begin position="52"/>
        <end position="76"/>
    </location>
</feature>
<dbReference type="EMBL" id="MN739858">
    <property type="protein sequence ID" value="QHT74735.1"/>
    <property type="molecule type" value="Genomic_DNA"/>
</dbReference>